<accession>A0A8J2TZ95</accession>
<keyword evidence="1" id="KW-0472">Membrane</keyword>
<keyword evidence="3" id="KW-1185">Reference proteome</keyword>
<dbReference type="RefSeq" id="WP_188551088.1">
    <property type="nucleotide sequence ID" value="NZ_BMFY01000010.1"/>
</dbReference>
<reference evidence="2" key="1">
    <citation type="journal article" date="2014" name="Int. J. Syst. Evol. Microbiol.">
        <title>Complete genome sequence of Corynebacterium casei LMG S-19264T (=DSM 44701T), isolated from a smear-ripened cheese.</title>
        <authorList>
            <consortium name="US DOE Joint Genome Institute (JGI-PGF)"/>
            <person name="Walter F."/>
            <person name="Albersmeier A."/>
            <person name="Kalinowski J."/>
            <person name="Ruckert C."/>
        </authorList>
    </citation>
    <scope>NUCLEOTIDE SEQUENCE</scope>
    <source>
        <strain evidence="2">CGMCC 1.12785</strain>
    </source>
</reference>
<sequence length="78" mass="8109">MSAGPGESHAARGADFIAAMTGAGMERPVAEELERRIRIVEEDEAGDEARQPLSGRELGGYVLVTVAICGLSALAVIL</sequence>
<reference evidence="2" key="2">
    <citation type="submission" date="2020-09" db="EMBL/GenBank/DDBJ databases">
        <authorList>
            <person name="Sun Q."/>
            <person name="Zhou Y."/>
        </authorList>
    </citation>
    <scope>NUCLEOTIDE SEQUENCE</scope>
    <source>
        <strain evidence="2">CGMCC 1.12785</strain>
    </source>
</reference>
<dbReference type="Proteomes" id="UP000616114">
    <property type="component" value="Unassembled WGS sequence"/>
</dbReference>
<feature type="transmembrane region" description="Helical" evidence="1">
    <location>
        <begin position="58"/>
        <end position="77"/>
    </location>
</feature>
<keyword evidence="1" id="KW-0812">Transmembrane</keyword>
<gene>
    <name evidence="2" type="ORF">GCM10011333_23470</name>
</gene>
<name>A0A8J2TZ95_9MICO</name>
<proteinExistence type="predicted"/>
<dbReference type="AlphaFoldDB" id="A0A8J2TZ95"/>
<protein>
    <submittedName>
        <fullName evidence="2">Uncharacterized protein</fullName>
    </submittedName>
</protein>
<evidence type="ECO:0000256" key="1">
    <source>
        <dbReference type="SAM" id="Phobius"/>
    </source>
</evidence>
<keyword evidence="1" id="KW-1133">Transmembrane helix</keyword>
<dbReference type="EMBL" id="BMFY01000010">
    <property type="protein sequence ID" value="GGA19662.1"/>
    <property type="molecule type" value="Genomic_DNA"/>
</dbReference>
<comment type="caution">
    <text evidence="2">The sequence shown here is derived from an EMBL/GenBank/DDBJ whole genome shotgun (WGS) entry which is preliminary data.</text>
</comment>
<evidence type="ECO:0000313" key="3">
    <source>
        <dbReference type="Proteomes" id="UP000616114"/>
    </source>
</evidence>
<organism evidence="2 3">
    <name type="scientific">Sediminivirga luteola</name>
    <dbReference type="NCBI Taxonomy" id="1774748"/>
    <lineage>
        <taxon>Bacteria</taxon>
        <taxon>Bacillati</taxon>
        <taxon>Actinomycetota</taxon>
        <taxon>Actinomycetes</taxon>
        <taxon>Micrococcales</taxon>
        <taxon>Brevibacteriaceae</taxon>
        <taxon>Sediminivirga</taxon>
    </lineage>
</organism>
<evidence type="ECO:0000313" key="2">
    <source>
        <dbReference type="EMBL" id="GGA19662.1"/>
    </source>
</evidence>